<evidence type="ECO:0000256" key="11">
    <source>
        <dbReference type="SAM" id="Phobius"/>
    </source>
</evidence>
<name>A0A8T2P0I6_9TELE</name>
<dbReference type="EMBL" id="JAFBMS010000024">
    <property type="protein sequence ID" value="KAG9343152.1"/>
    <property type="molecule type" value="Genomic_DNA"/>
</dbReference>
<reference evidence="13" key="1">
    <citation type="thesis" date="2021" institute="BYU ScholarsArchive" country="Provo, UT, USA">
        <title>Applications of and Algorithms for Genome Assembly and Genomic Analyses with an Emphasis on Marine Teleosts.</title>
        <authorList>
            <person name="Pickett B.D."/>
        </authorList>
    </citation>
    <scope>NUCLEOTIDE SEQUENCE</scope>
    <source>
        <strain evidence="13">HI-2016</strain>
    </source>
</reference>
<organism evidence="13 14">
    <name type="scientific">Albula glossodonta</name>
    <name type="common">roundjaw bonefish</name>
    <dbReference type="NCBI Taxonomy" id="121402"/>
    <lineage>
        <taxon>Eukaryota</taxon>
        <taxon>Metazoa</taxon>
        <taxon>Chordata</taxon>
        <taxon>Craniata</taxon>
        <taxon>Vertebrata</taxon>
        <taxon>Euteleostomi</taxon>
        <taxon>Actinopterygii</taxon>
        <taxon>Neopterygii</taxon>
        <taxon>Teleostei</taxon>
        <taxon>Albuliformes</taxon>
        <taxon>Albulidae</taxon>
        <taxon>Albula</taxon>
    </lineage>
</organism>
<feature type="compositionally biased region" description="Basic and acidic residues" evidence="10">
    <location>
        <begin position="409"/>
        <end position="424"/>
    </location>
</feature>
<evidence type="ECO:0000313" key="13">
    <source>
        <dbReference type="EMBL" id="KAG9343152.1"/>
    </source>
</evidence>
<proteinExistence type="predicted"/>
<dbReference type="OrthoDB" id="10012272at2759"/>
<evidence type="ECO:0000256" key="3">
    <source>
        <dbReference type="ARBA" id="ARBA00022729"/>
    </source>
</evidence>
<dbReference type="GO" id="GO:0051965">
    <property type="term" value="P:positive regulation of synapse assembly"/>
    <property type="evidence" value="ECO:0007669"/>
    <property type="project" value="TreeGrafter"/>
</dbReference>
<evidence type="ECO:0000313" key="14">
    <source>
        <dbReference type="Proteomes" id="UP000824540"/>
    </source>
</evidence>
<evidence type="ECO:0000256" key="1">
    <source>
        <dbReference type="ARBA" id="ARBA00004479"/>
    </source>
</evidence>
<feature type="domain" description="Calsyntenin C-terminal" evidence="12">
    <location>
        <begin position="251"/>
        <end position="355"/>
    </location>
</feature>
<dbReference type="Pfam" id="PF19699">
    <property type="entry name" value="CLSTN_C"/>
    <property type="match status" value="2"/>
</dbReference>
<accession>A0A8T2P0I6</accession>
<feature type="region of interest" description="Disordered" evidence="10">
    <location>
        <begin position="347"/>
        <end position="424"/>
    </location>
</feature>
<dbReference type="GO" id="GO:0045211">
    <property type="term" value="C:postsynaptic membrane"/>
    <property type="evidence" value="ECO:0007669"/>
    <property type="project" value="TreeGrafter"/>
</dbReference>
<keyword evidence="4" id="KW-0677">Repeat</keyword>
<sequence length="424" mass="47154">MCEPRTEKTAQWTNKKGTRLLSGRQMGLCDLTLERRHAEGTKGLFSLYVCSALYGTPQLGRVDSVNLIDRPSPFVIPQALHSSGVEISDSCYMLFLTQYSASSDRLTNCERRVSKSAHRPGVIEILHNLDYCDVLVIGEELDPEQESLQVPRSALLEKHLDATNSTSGISIYGVDSMSHYEQVIQQVRYYNWHPGGLKERRFCVTCSELNGRYTSNEFSIEVRPGRHASGTHSLHRTYGERADGKWSQKLVSVLHRSQAVEHVNHMAVQSQYMRAIHHPVVVHSLNSVHGSGTPPVATAVIVMCIAALVVIVVLGIYRIHAAHQLGSKSGNGASKDKDMEWDESELTITVNPMENVQEPKAADEEASEEEEEEEDDDEDEEDDGLEDDITSMESEDSDEEEAGGSRGAQEGKSKGRLEWKTTLS</sequence>
<feature type="compositionally biased region" description="Acidic residues" evidence="10">
    <location>
        <begin position="364"/>
        <end position="402"/>
    </location>
</feature>
<feature type="domain" description="Calsyntenin C-terminal" evidence="12">
    <location>
        <begin position="124"/>
        <end position="223"/>
    </location>
</feature>
<evidence type="ECO:0000256" key="9">
    <source>
        <dbReference type="ARBA" id="ARBA00023180"/>
    </source>
</evidence>
<dbReference type="GO" id="GO:0050806">
    <property type="term" value="P:positive regulation of synaptic transmission"/>
    <property type="evidence" value="ECO:0007669"/>
    <property type="project" value="TreeGrafter"/>
</dbReference>
<keyword evidence="7 11" id="KW-1133">Transmembrane helix</keyword>
<evidence type="ECO:0000256" key="6">
    <source>
        <dbReference type="ARBA" id="ARBA00022889"/>
    </source>
</evidence>
<dbReference type="PANTHER" id="PTHR14139:SF3">
    <property type="entry name" value="CALSYNTENIN-2"/>
    <property type="match status" value="1"/>
</dbReference>
<dbReference type="PANTHER" id="PTHR14139">
    <property type="entry name" value="CALSYNTENIN"/>
    <property type="match status" value="1"/>
</dbReference>
<dbReference type="AlphaFoldDB" id="A0A8T2P0I6"/>
<evidence type="ECO:0000256" key="2">
    <source>
        <dbReference type="ARBA" id="ARBA00022692"/>
    </source>
</evidence>
<comment type="caution">
    <text evidence="13">The sequence shown here is derived from an EMBL/GenBank/DDBJ whole genome shotgun (WGS) entry which is preliminary data.</text>
</comment>
<keyword evidence="8 11" id="KW-0472">Membrane</keyword>
<keyword evidence="9" id="KW-0325">Glycoprotein</keyword>
<dbReference type="InterPro" id="IPR045588">
    <property type="entry name" value="CLSTN_C"/>
</dbReference>
<feature type="transmembrane region" description="Helical" evidence="11">
    <location>
        <begin position="296"/>
        <end position="317"/>
    </location>
</feature>
<keyword evidence="6" id="KW-0130">Cell adhesion</keyword>
<dbReference type="GO" id="GO:0009986">
    <property type="term" value="C:cell surface"/>
    <property type="evidence" value="ECO:0007669"/>
    <property type="project" value="TreeGrafter"/>
</dbReference>
<evidence type="ECO:0000256" key="5">
    <source>
        <dbReference type="ARBA" id="ARBA00022837"/>
    </source>
</evidence>
<evidence type="ECO:0000256" key="8">
    <source>
        <dbReference type="ARBA" id="ARBA00023136"/>
    </source>
</evidence>
<dbReference type="Proteomes" id="UP000824540">
    <property type="component" value="Unassembled WGS sequence"/>
</dbReference>
<comment type="subcellular location">
    <subcellularLocation>
        <location evidence="1">Membrane</location>
        <topology evidence="1">Single-pass type I membrane protein</topology>
    </subcellularLocation>
</comment>
<evidence type="ECO:0000259" key="12">
    <source>
        <dbReference type="Pfam" id="PF19699"/>
    </source>
</evidence>
<gene>
    <name evidence="13" type="ORF">JZ751_014125</name>
</gene>
<dbReference type="GO" id="GO:0007155">
    <property type="term" value="P:cell adhesion"/>
    <property type="evidence" value="ECO:0007669"/>
    <property type="project" value="UniProtKB-KW"/>
</dbReference>
<protein>
    <recommendedName>
        <fullName evidence="12">Calsyntenin C-terminal domain-containing protein</fullName>
    </recommendedName>
</protein>
<evidence type="ECO:0000256" key="7">
    <source>
        <dbReference type="ARBA" id="ARBA00022989"/>
    </source>
</evidence>
<evidence type="ECO:0000256" key="4">
    <source>
        <dbReference type="ARBA" id="ARBA00022737"/>
    </source>
</evidence>
<keyword evidence="2 11" id="KW-0812">Transmembrane</keyword>
<evidence type="ECO:0000256" key="10">
    <source>
        <dbReference type="SAM" id="MobiDB-lite"/>
    </source>
</evidence>
<keyword evidence="5" id="KW-0106">Calcium</keyword>
<keyword evidence="3" id="KW-0732">Signal</keyword>
<keyword evidence="14" id="KW-1185">Reference proteome</keyword>